<name>A0ABV8WXJ5_9BACI</name>
<organism evidence="1 2">
    <name type="scientific">Gracilibacillus xinjiangensis</name>
    <dbReference type="NCBI Taxonomy" id="1193282"/>
    <lineage>
        <taxon>Bacteria</taxon>
        <taxon>Bacillati</taxon>
        <taxon>Bacillota</taxon>
        <taxon>Bacilli</taxon>
        <taxon>Bacillales</taxon>
        <taxon>Bacillaceae</taxon>
        <taxon>Gracilibacillus</taxon>
    </lineage>
</organism>
<dbReference type="EMBL" id="JBHSDT010000008">
    <property type="protein sequence ID" value="MFC4404185.1"/>
    <property type="molecule type" value="Genomic_DNA"/>
</dbReference>
<sequence>MTVLGYSINEHNERQPKGKVRFVVIDVPWKIFSQTGNIEAYLWMKQIELDETTETDQESLDDSLLEDTHF</sequence>
<accession>A0ABV8WXJ5</accession>
<evidence type="ECO:0000313" key="1">
    <source>
        <dbReference type="EMBL" id="MFC4404185.1"/>
    </source>
</evidence>
<proteinExistence type="predicted"/>
<protein>
    <submittedName>
        <fullName evidence="1">YqzL family protein</fullName>
    </submittedName>
</protein>
<evidence type="ECO:0000313" key="2">
    <source>
        <dbReference type="Proteomes" id="UP001595882"/>
    </source>
</evidence>
<dbReference type="Proteomes" id="UP001595882">
    <property type="component" value="Unassembled WGS sequence"/>
</dbReference>
<keyword evidence="2" id="KW-1185">Reference proteome</keyword>
<dbReference type="Pfam" id="PF14006">
    <property type="entry name" value="YqzL"/>
    <property type="match status" value="1"/>
</dbReference>
<reference evidence="2" key="1">
    <citation type="journal article" date="2019" name="Int. J. Syst. Evol. Microbiol.">
        <title>The Global Catalogue of Microorganisms (GCM) 10K type strain sequencing project: providing services to taxonomists for standard genome sequencing and annotation.</title>
        <authorList>
            <consortium name="The Broad Institute Genomics Platform"/>
            <consortium name="The Broad Institute Genome Sequencing Center for Infectious Disease"/>
            <person name="Wu L."/>
            <person name="Ma J."/>
        </authorList>
    </citation>
    <scope>NUCLEOTIDE SEQUENCE [LARGE SCALE GENOMIC DNA]</scope>
    <source>
        <strain evidence="2">CCUG 37865</strain>
    </source>
</reference>
<gene>
    <name evidence="1" type="ORF">ACFOY7_14015</name>
</gene>
<comment type="caution">
    <text evidence="1">The sequence shown here is derived from an EMBL/GenBank/DDBJ whole genome shotgun (WGS) entry which is preliminary data.</text>
</comment>
<dbReference type="RefSeq" id="WP_390252721.1">
    <property type="nucleotide sequence ID" value="NZ_JBHSDT010000008.1"/>
</dbReference>
<dbReference type="InterPro" id="IPR025617">
    <property type="entry name" value="YqzL"/>
</dbReference>